<dbReference type="EMBL" id="JBEDUW010000002">
    <property type="protein sequence ID" value="KAK9943211.1"/>
    <property type="molecule type" value="Genomic_DNA"/>
</dbReference>
<gene>
    <name evidence="2" type="ORF">M0R45_008827</name>
</gene>
<feature type="compositionally biased region" description="Low complexity" evidence="1">
    <location>
        <begin position="19"/>
        <end position="35"/>
    </location>
</feature>
<evidence type="ECO:0000256" key="1">
    <source>
        <dbReference type="SAM" id="MobiDB-lite"/>
    </source>
</evidence>
<name>A0AAW1Y424_RUBAR</name>
<evidence type="ECO:0000313" key="2">
    <source>
        <dbReference type="EMBL" id="KAK9943211.1"/>
    </source>
</evidence>
<proteinExistence type="predicted"/>
<dbReference type="Proteomes" id="UP001457282">
    <property type="component" value="Unassembled WGS sequence"/>
</dbReference>
<sequence length="150" mass="16085">MALSCPAMPTTINKDPSSSRDTTTPSISPTPLSAPVFSAQPHQTTATPSSLSSSPNESPTYFLVAAIARPSRPVRSPVLFLPPFVFAVKPKLHSRESPALLSPPAYQFCPAATHLSSPRRAKSQPVVSPCSLPYCPENEEEMGTVKRIEK</sequence>
<accession>A0AAW1Y424</accession>
<feature type="region of interest" description="Disordered" evidence="1">
    <location>
        <begin position="1"/>
        <end position="57"/>
    </location>
</feature>
<feature type="compositionally biased region" description="Low complexity" evidence="1">
    <location>
        <begin position="44"/>
        <end position="57"/>
    </location>
</feature>
<comment type="caution">
    <text evidence="2">The sequence shown here is derived from an EMBL/GenBank/DDBJ whole genome shotgun (WGS) entry which is preliminary data.</text>
</comment>
<protein>
    <submittedName>
        <fullName evidence="2">Uncharacterized protein</fullName>
    </submittedName>
</protein>
<reference evidence="2 3" key="1">
    <citation type="journal article" date="2023" name="G3 (Bethesda)">
        <title>A chromosome-length genome assembly and annotation of blackberry (Rubus argutus, cv. 'Hillquist').</title>
        <authorList>
            <person name="Bruna T."/>
            <person name="Aryal R."/>
            <person name="Dudchenko O."/>
            <person name="Sargent D.J."/>
            <person name="Mead D."/>
            <person name="Buti M."/>
            <person name="Cavallini A."/>
            <person name="Hytonen T."/>
            <person name="Andres J."/>
            <person name="Pham M."/>
            <person name="Weisz D."/>
            <person name="Mascagni F."/>
            <person name="Usai G."/>
            <person name="Natali L."/>
            <person name="Bassil N."/>
            <person name="Fernandez G.E."/>
            <person name="Lomsadze A."/>
            <person name="Armour M."/>
            <person name="Olukolu B."/>
            <person name="Poorten T."/>
            <person name="Britton C."/>
            <person name="Davik J."/>
            <person name="Ashrafi H."/>
            <person name="Aiden E.L."/>
            <person name="Borodovsky M."/>
            <person name="Worthington M."/>
        </authorList>
    </citation>
    <scope>NUCLEOTIDE SEQUENCE [LARGE SCALE GENOMIC DNA]</scope>
    <source>
        <strain evidence="2">PI 553951</strain>
    </source>
</reference>
<keyword evidence="3" id="KW-1185">Reference proteome</keyword>
<organism evidence="2 3">
    <name type="scientific">Rubus argutus</name>
    <name type="common">Southern blackberry</name>
    <dbReference type="NCBI Taxonomy" id="59490"/>
    <lineage>
        <taxon>Eukaryota</taxon>
        <taxon>Viridiplantae</taxon>
        <taxon>Streptophyta</taxon>
        <taxon>Embryophyta</taxon>
        <taxon>Tracheophyta</taxon>
        <taxon>Spermatophyta</taxon>
        <taxon>Magnoliopsida</taxon>
        <taxon>eudicotyledons</taxon>
        <taxon>Gunneridae</taxon>
        <taxon>Pentapetalae</taxon>
        <taxon>rosids</taxon>
        <taxon>fabids</taxon>
        <taxon>Rosales</taxon>
        <taxon>Rosaceae</taxon>
        <taxon>Rosoideae</taxon>
        <taxon>Rosoideae incertae sedis</taxon>
        <taxon>Rubus</taxon>
    </lineage>
</organism>
<evidence type="ECO:0000313" key="3">
    <source>
        <dbReference type="Proteomes" id="UP001457282"/>
    </source>
</evidence>
<dbReference type="AlphaFoldDB" id="A0AAW1Y424"/>